<dbReference type="PANTHER" id="PTHR33164:SF99">
    <property type="entry name" value="MARR FAMILY REGULATORY PROTEIN"/>
    <property type="match status" value="1"/>
</dbReference>
<dbReference type="SMART" id="SM00347">
    <property type="entry name" value="HTH_MARR"/>
    <property type="match status" value="1"/>
</dbReference>
<organism evidence="2 3">
    <name type="scientific">Streptomyces lacrimifluminis</name>
    <dbReference type="NCBI Taxonomy" id="1500077"/>
    <lineage>
        <taxon>Bacteria</taxon>
        <taxon>Bacillati</taxon>
        <taxon>Actinomycetota</taxon>
        <taxon>Actinomycetes</taxon>
        <taxon>Kitasatosporales</taxon>
        <taxon>Streptomycetaceae</taxon>
        <taxon>Streptomyces</taxon>
    </lineage>
</organism>
<reference evidence="2" key="2">
    <citation type="submission" date="2020-09" db="EMBL/GenBank/DDBJ databases">
        <authorList>
            <person name="Sun Q."/>
            <person name="Zhou Y."/>
        </authorList>
    </citation>
    <scope>NUCLEOTIDE SEQUENCE</scope>
    <source>
        <strain evidence="2">CGMCC 4.7272</strain>
    </source>
</reference>
<proteinExistence type="predicted"/>
<evidence type="ECO:0000259" key="1">
    <source>
        <dbReference type="PROSITE" id="PS50995"/>
    </source>
</evidence>
<dbReference type="InterPro" id="IPR000835">
    <property type="entry name" value="HTH_MarR-typ"/>
</dbReference>
<dbReference type="RefSeq" id="WP_189149225.1">
    <property type="nucleotide sequence ID" value="NZ_BAABER010000036.1"/>
</dbReference>
<gene>
    <name evidence="2" type="ORF">GCM10012282_45640</name>
</gene>
<dbReference type="AlphaFoldDB" id="A0A917L595"/>
<dbReference type="InterPro" id="IPR039422">
    <property type="entry name" value="MarR/SlyA-like"/>
</dbReference>
<name>A0A917L595_9ACTN</name>
<comment type="caution">
    <text evidence="2">The sequence shown here is derived from an EMBL/GenBank/DDBJ whole genome shotgun (WGS) entry which is preliminary data.</text>
</comment>
<feature type="domain" description="HTH marR-type" evidence="1">
    <location>
        <begin position="1"/>
        <end position="149"/>
    </location>
</feature>
<dbReference type="Proteomes" id="UP000625682">
    <property type="component" value="Unassembled WGS sequence"/>
</dbReference>
<evidence type="ECO:0000313" key="3">
    <source>
        <dbReference type="Proteomes" id="UP000625682"/>
    </source>
</evidence>
<dbReference type="InterPro" id="IPR036390">
    <property type="entry name" value="WH_DNA-bd_sf"/>
</dbReference>
<dbReference type="PROSITE" id="PS50995">
    <property type="entry name" value="HTH_MARR_2"/>
    <property type="match status" value="1"/>
</dbReference>
<dbReference type="EMBL" id="BMMU01000015">
    <property type="protein sequence ID" value="GGJ43626.1"/>
    <property type="molecule type" value="Genomic_DNA"/>
</dbReference>
<reference evidence="2" key="1">
    <citation type="journal article" date="2014" name="Int. J. Syst. Evol. Microbiol.">
        <title>Complete genome sequence of Corynebacterium casei LMG S-19264T (=DSM 44701T), isolated from a smear-ripened cheese.</title>
        <authorList>
            <consortium name="US DOE Joint Genome Institute (JGI-PGF)"/>
            <person name="Walter F."/>
            <person name="Albersmeier A."/>
            <person name="Kalinowski J."/>
            <person name="Ruckert C."/>
        </authorList>
    </citation>
    <scope>NUCLEOTIDE SEQUENCE</scope>
    <source>
        <strain evidence="2">CGMCC 4.7272</strain>
    </source>
</reference>
<keyword evidence="3" id="KW-1185">Reference proteome</keyword>
<dbReference type="SUPFAM" id="SSF46785">
    <property type="entry name" value="Winged helix' DNA-binding domain"/>
    <property type="match status" value="1"/>
</dbReference>
<dbReference type="PANTHER" id="PTHR33164">
    <property type="entry name" value="TRANSCRIPTIONAL REGULATOR, MARR FAMILY"/>
    <property type="match status" value="1"/>
</dbReference>
<dbReference type="InterPro" id="IPR036388">
    <property type="entry name" value="WH-like_DNA-bd_sf"/>
</dbReference>
<dbReference type="GO" id="GO:0006950">
    <property type="term" value="P:response to stress"/>
    <property type="evidence" value="ECO:0007669"/>
    <property type="project" value="TreeGrafter"/>
</dbReference>
<protein>
    <submittedName>
        <fullName evidence="2">MarR family transcriptional regulator</fullName>
    </submittedName>
</protein>
<dbReference type="Pfam" id="PF01047">
    <property type="entry name" value="MarR"/>
    <property type="match status" value="1"/>
</dbReference>
<dbReference type="GO" id="GO:0003700">
    <property type="term" value="F:DNA-binding transcription factor activity"/>
    <property type="evidence" value="ECO:0007669"/>
    <property type="project" value="InterPro"/>
</dbReference>
<accession>A0A917L595</accession>
<evidence type="ECO:0000313" key="2">
    <source>
        <dbReference type="EMBL" id="GGJ43626.1"/>
    </source>
</evidence>
<sequence length="167" mass="18458">MTEPEPRWLDETEMRAWNGFLVTASLMDRVVDAQLSEAGGVSRVQYEILTRIHASPGRRHRMTELAAGMVFSRSGMTYQVAQLEKAGLLRRETDAEDERGVLAILTDEGERVLEAAAPGHLATVREGFVDILSHEQIAQLADIMDITSAHLRATVPVTPPRKARGVL</sequence>
<dbReference type="Gene3D" id="1.10.10.10">
    <property type="entry name" value="Winged helix-like DNA-binding domain superfamily/Winged helix DNA-binding domain"/>
    <property type="match status" value="1"/>
</dbReference>